<sequence>MVEDLLLQFYRVNLLTPSRILYDREGQFLDFLNHEWRAILEACVQLGLGYQPRIPFTVVQKRHPTHLFFAEKKDQMSKSGNILAGTTEDQIITHPTEFDFFLCSHAGIQGTSRLGHYHVLLDDNRFSADDI</sequence>
<dbReference type="Gene3D" id="3.30.420.10">
    <property type="entry name" value="Ribonuclease H-like superfamily/Ribonuclease H"/>
    <property type="match status" value="1"/>
</dbReference>
<dbReference type="AlphaFoldDB" id="A0A4E0RRR0"/>
<protein>
    <submittedName>
        <fullName evidence="2">Protein argonaute-2</fullName>
    </submittedName>
</protein>
<evidence type="ECO:0000313" key="2">
    <source>
        <dbReference type="EMBL" id="THD19452.1"/>
    </source>
</evidence>
<dbReference type="Proteomes" id="UP000230066">
    <property type="component" value="Unassembled WGS sequence"/>
</dbReference>
<feature type="domain" description="Piwi" evidence="1">
    <location>
        <begin position="1"/>
        <end position="131"/>
    </location>
</feature>
<reference evidence="2" key="1">
    <citation type="submission" date="2019-03" db="EMBL/GenBank/DDBJ databases">
        <title>Improved annotation for the trematode Fasciola hepatica.</title>
        <authorList>
            <person name="Choi Y.-J."/>
            <person name="Martin J."/>
            <person name="Mitreva M."/>
        </authorList>
    </citation>
    <scope>NUCLEOTIDE SEQUENCE [LARGE SCALE GENOMIC DNA]</scope>
</reference>
<evidence type="ECO:0000313" key="3">
    <source>
        <dbReference type="Proteomes" id="UP000230066"/>
    </source>
</evidence>
<evidence type="ECO:0000259" key="1">
    <source>
        <dbReference type="PROSITE" id="PS50822"/>
    </source>
</evidence>
<dbReference type="SUPFAM" id="SSF53098">
    <property type="entry name" value="Ribonuclease H-like"/>
    <property type="match status" value="1"/>
</dbReference>
<comment type="caution">
    <text evidence="2">The sequence shown here is derived from an EMBL/GenBank/DDBJ whole genome shotgun (WGS) entry which is preliminary data.</text>
</comment>
<proteinExistence type="predicted"/>
<dbReference type="GO" id="GO:0003676">
    <property type="term" value="F:nucleic acid binding"/>
    <property type="evidence" value="ECO:0007669"/>
    <property type="project" value="InterPro"/>
</dbReference>
<keyword evidence="3" id="KW-1185">Reference proteome</keyword>
<name>A0A4E0RRR0_FASHE</name>
<dbReference type="InterPro" id="IPR036397">
    <property type="entry name" value="RNaseH_sf"/>
</dbReference>
<dbReference type="InterPro" id="IPR003165">
    <property type="entry name" value="Piwi"/>
</dbReference>
<dbReference type="PANTHER" id="PTHR22891">
    <property type="entry name" value="EUKARYOTIC TRANSLATION INITIATION FACTOR 2C"/>
    <property type="match status" value="1"/>
</dbReference>
<organism evidence="2 3">
    <name type="scientific">Fasciola hepatica</name>
    <name type="common">Liver fluke</name>
    <dbReference type="NCBI Taxonomy" id="6192"/>
    <lineage>
        <taxon>Eukaryota</taxon>
        <taxon>Metazoa</taxon>
        <taxon>Spiralia</taxon>
        <taxon>Lophotrochozoa</taxon>
        <taxon>Platyhelminthes</taxon>
        <taxon>Trematoda</taxon>
        <taxon>Digenea</taxon>
        <taxon>Plagiorchiida</taxon>
        <taxon>Echinostomata</taxon>
        <taxon>Echinostomatoidea</taxon>
        <taxon>Fasciolidae</taxon>
        <taxon>Fasciola</taxon>
    </lineage>
</organism>
<dbReference type="InterPro" id="IPR012337">
    <property type="entry name" value="RNaseH-like_sf"/>
</dbReference>
<accession>A0A4E0RRR0</accession>
<dbReference type="EMBL" id="JXXN02006395">
    <property type="protein sequence ID" value="THD19452.1"/>
    <property type="molecule type" value="Genomic_DNA"/>
</dbReference>
<gene>
    <name evidence="2" type="ORF">D915_009787</name>
</gene>
<dbReference type="Pfam" id="PF02171">
    <property type="entry name" value="Piwi"/>
    <property type="match status" value="1"/>
</dbReference>
<dbReference type="PROSITE" id="PS50822">
    <property type="entry name" value="PIWI"/>
    <property type="match status" value="1"/>
</dbReference>